<dbReference type="InterPro" id="IPR052245">
    <property type="entry name" value="Plant_Stress_Dev_TF"/>
</dbReference>
<dbReference type="SMART" id="SM00717">
    <property type="entry name" value="SANT"/>
    <property type="match status" value="1"/>
</dbReference>
<dbReference type="GO" id="GO:0005634">
    <property type="term" value="C:nucleus"/>
    <property type="evidence" value="ECO:0007669"/>
    <property type="project" value="UniProtKB-SubCell"/>
</dbReference>
<dbReference type="InterPro" id="IPR009057">
    <property type="entry name" value="Homeodomain-like_sf"/>
</dbReference>
<sequence length="299" mass="33043">MSSGTCGNGEERGTEDTGAGEIMLFGVRVVVDAMRKSVSMNNLSQYEHPQEINNNNKEDVPAPGYASADDVVPISRANRDRERKRGVPWTEEEHKLFLLGLQKVGKGDWRGISRNFVKTRTPTQVASHAQKYFLRRTNLNRRRRRSSLFDITTDTVTAIPMEDEPVHHQDNVSNSNSLPHPPPETCNFSGYPMMPAYPMTVGPAVVPVPIENPMENLNLGHGNLEINASSKLVRPIPVHTVPHAASITDLNLNWKSAIDPSPLTLKLSLSSDQRESPSRHSAFQAMSSFNNGDSIISVA</sequence>
<dbReference type="CDD" id="cd00167">
    <property type="entry name" value="SANT"/>
    <property type="match status" value="1"/>
</dbReference>
<dbReference type="Pfam" id="PF00249">
    <property type="entry name" value="Myb_DNA-binding"/>
    <property type="match status" value="1"/>
</dbReference>
<keyword evidence="5" id="KW-0539">Nucleus</keyword>
<accession>A0A2N9EII5</accession>
<dbReference type="EMBL" id="OIVN01000111">
    <property type="protein sequence ID" value="SPC74454.1"/>
    <property type="molecule type" value="Genomic_DNA"/>
</dbReference>
<name>A0A2N9EII5_FAGSY</name>
<dbReference type="GO" id="GO:0009723">
    <property type="term" value="P:response to ethylene"/>
    <property type="evidence" value="ECO:0007669"/>
    <property type="project" value="TreeGrafter"/>
</dbReference>
<reference evidence="9" key="1">
    <citation type="submission" date="2018-02" db="EMBL/GenBank/DDBJ databases">
        <authorList>
            <person name="Cohen D.B."/>
            <person name="Kent A.D."/>
        </authorList>
    </citation>
    <scope>NUCLEOTIDE SEQUENCE</scope>
</reference>
<keyword evidence="2" id="KW-0805">Transcription regulation</keyword>
<keyword evidence="4" id="KW-0804">Transcription</keyword>
<dbReference type="PROSITE" id="PS51294">
    <property type="entry name" value="HTH_MYB"/>
    <property type="match status" value="1"/>
</dbReference>
<dbReference type="NCBIfam" id="TIGR01557">
    <property type="entry name" value="myb_SHAQKYF"/>
    <property type="match status" value="1"/>
</dbReference>
<gene>
    <name evidence="9" type="ORF">FSB_LOCUS2336</name>
</gene>
<dbReference type="InterPro" id="IPR017930">
    <property type="entry name" value="Myb_dom"/>
</dbReference>
<evidence type="ECO:0000259" key="6">
    <source>
        <dbReference type="PROSITE" id="PS50090"/>
    </source>
</evidence>
<dbReference type="GO" id="GO:0003677">
    <property type="term" value="F:DNA binding"/>
    <property type="evidence" value="ECO:0007669"/>
    <property type="project" value="UniProtKB-KW"/>
</dbReference>
<evidence type="ECO:0000256" key="4">
    <source>
        <dbReference type="ARBA" id="ARBA00023163"/>
    </source>
</evidence>
<evidence type="ECO:0000313" key="9">
    <source>
        <dbReference type="EMBL" id="SPC74454.1"/>
    </source>
</evidence>
<dbReference type="AlphaFoldDB" id="A0A2N9EII5"/>
<proteinExistence type="predicted"/>
<dbReference type="InterPro" id="IPR017884">
    <property type="entry name" value="SANT_dom"/>
</dbReference>
<evidence type="ECO:0000256" key="2">
    <source>
        <dbReference type="ARBA" id="ARBA00023015"/>
    </source>
</evidence>
<dbReference type="InterPro" id="IPR006447">
    <property type="entry name" value="Myb_dom_plants"/>
</dbReference>
<dbReference type="GO" id="GO:0006355">
    <property type="term" value="P:regulation of DNA-templated transcription"/>
    <property type="evidence" value="ECO:0007669"/>
    <property type="project" value="UniProtKB-ARBA"/>
</dbReference>
<evidence type="ECO:0000256" key="1">
    <source>
        <dbReference type="ARBA" id="ARBA00004123"/>
    </source>
</evidence>
<dbReference type="SUPFAM" id="SSF46689">
    <property type="entry name" value="Homeodomain-like"/>
    <property type="match status" value="1"/>
</dbReference>
<dbReference type="GO" id="GO:0009739">
    <property type="term" value="P:response to gibberellin"/>
    <property type="evidence" value="ECO:0007669"/>
    <property type="project" value="TreeGrafter"/>
</dbReference>
<dbReference type="PROSITE" id="PS50090">
    <property type="entry name" value="MYB_LIKE"/>
    <property type="match status" value="1"/>
</dbReference>
<evidence type="ECO:0000259" key="8">
    <source>
        <dbReference type="PROSITE" id="PS51294"/>
    </source>
</evidence>
<evidence type="ECO:0000256" key="5">
    <source>
        <dbReference type="ARBA" id="ARBA00023242"/>
    </source>
</evidence>
<dbReference type="FunFam" id="1.10.10.60:FF:000009">
    <property type="entry name" value="transcription factor MYB1R1"/>
    <property type="match status" value="1"/>
</dbReference>
<keyword evidence="3" id="KW-0238">DNA-binding</keyword>
<dbReference type="Gene3D" id="1.10.10.60">
    <property type="entry name" value="Homeodomain-like"/>
    <property type="match status" value="1"/>
</dbReference>
<dbReference type="PANTHER" id="PTHR44191:SF84">
    <property type="entry name" value="F25A4.19 PROTEIN"/>
    <property type="match status" value="1"/>
</dbReference>
<dbReference type="PROSITE" id="PS51293">
    <property type="entry name" value="SANT"/>
    <property type="match status" value="1"/>
</dbReference>
<feature type="domain" description="SANT" evidence="7">
    <location>
        <begin position="84"/>
        <end position="137"/>
    </location>
</feature>
<evidence type="ECO:0000256" key="3">
    <source>
        <dbReference type="ARBA" id="ARBA00023125"/>
    </source>
</evidence>
<comment type="subcellular location">
    <subcellularLocation>
        <location evidence="1">Nucleus</location>
    </subcellularLocation>
</comment>
<feature type="domain" description="HTH myb-type" evidence="8">
    <location>
        <begin position="81"/>
        <end position="137"/>
    </location>
</feature>
<organism evidence="9">
    <name type="scientific">Fagus sylvatica</name>
    <name type="common">Beechnut</name>
    <dbReference type="NCBI Taxonomy" id="28930"/>
    <lineage>
        <taxon>Eukaryota</taxon>
        <taxon>Viridiplantae</taxon>
        <taxon>Streptophyta</taxon>
        <taxon>Embryophyta</taxon>
        <taxon>Tracheophyta</taxon>
        <taxon>Spermatophyta</taxon>
        <taxon>Magnoliopsida</taxon>
        <taxon>eudicotyledons</taxon>
        <taxon>Gunneridae</taxon>
        <taxon>Pentapetalae</taxon>
        <taxon>rosids</taxon>
        <taxon>fabids</taxon>
        <taxon>Fagales</taxon>
        <taxon>Fagaceae</taxon>
        <taxon>Fagus</taxon>
    </lineage>
</organism>
<dbReference type="PANTHER" id="PTHR44191">
    <property type="entry name" value="TRANSCRIPTION FACTOR KUA1"/>
    <property type="match status" value="1"/>
</dbReference>
<evidence type="ECO:0000259" key="7">
    <source>
        <dbReference type="PROSITE" id="PS51293"/>
    </source>
</evidence>
<feature type="domain" description="Myb-like" evidence="6">
    <location>
        <begin position="81"/>
        <end position="133"/>
    </location>
</feature>
<protein>
    <submittedName>
        <fullName evidence="9">Uncharacterized protein</fullName>
    </submittedName>
</protein>
<dbReference type="InterPro" id="IPR001005">
    <property type="entry name" value="SANT/Myb"/>
</dbReference>